<reference evidence="1 2" key="1">
    <citation type="journal article" date="2013" name="Genome Biol.">
        <title>The genome sequence of the most widely cultivated cacao type and its use to identify candidate genes regulating pod color.</title>
        <authorList>
            <person name="Motamayor J.C."/>
            <person name="Mockaitis K."/>
            <person name="Schmutz J."/>
            <person name="Haiminen N."/>
            <person name="Iii D.L."/>
            <person name="Cornejo O."/>
            <person name="Findley S.D."/>
            <person name="Zheng P."/>
            <person name="Utro F."/>
            <person name="Royaert S."/>
            <person name="Saski C."/>
            <person name="Jenkins J."/>
            <person name="Podicheti R."/>
            <person name="Zhao M."/>
            <person name="Scheffler B.E."/>
            <person name="Stack J.C."/>
            <person name="Feltus F.A."/>
            <person name="Mustiga G.M."/>
            <person name="Amores F."/>
            <person name="Phillips W."/>
            <person name="Marelli J.P."/>
            <person name="May G.D."/>
            <person name="Shapiro H."/>
            <person name="Ma J."/>
            <person name="Bustamante C.D."/>
            <person name="Schnell R.J."/>
            <person name="Main D."/>
            <person name="Gilbert D."/>
            <person name="Parida L."/>
            <person name="Kuhn D.N."/>
        </authorList>
    </citation>
    <scope>NUCLEOTIDE SEQUENCE [LARGE SCALE GENOMIC DNA]</scope>
    <source>
        <strain evidence="2">cv. Matina 1-6</strain>
    </source>
</reference>
<sequence>MTLLGVARRQLKIRVGKLRSQDKLTTELPRAVYLKEGFIWNDCEALDARVYDAPGTGKLSLAAMAKYLKFDVYDLELTSIPSKSDLRKALLGDQISSSLAMLICYVTHGLRSSCGVERIVEFTTNHKDKPDPALFRPGRIDMLINMSYCSNQGFRLVSNYLDVHDQHPLLEQIDSLEHGGDELDVFLVFSVNHVHLDAIASCFWIGGLLGSIVWTLLSVEPSFWSSCCSLPLSLRLKAFPSDD</sequence>
<accession>A0A061DLY7</accession>
<name>A0A061DLY7_THECC</name>
<dbReference type="Gramene" id="EOX90998">
    <property type="protein sequence ID" value="EOX90998"/>
    <property type="gene ID" value="TCM_000311"/>
</dbReference>
<evidence type="ECO:0000313" key="1">
    <source>
        <dbReference type="EMBL" id="EOX90998.1"/>
    </source>
</evidence>
<proteinExistence type="predicted"/>
<dbReference type="InterPro" id="IPR027417">
    <property type="entry name" value="P-loop_NTPase"/>
</dbReference>
<dbReference type="eggNOG" id="KOG0743">
    <property type="taxonomic scope" value="Eukaryota"/>
</dbReference>
<evidence type="ECO:0000313" key="2">
    <source>
        <dbReference type="Proteomes" id="UP000026915"/>
    </source>
</evidence>
<organism evidence="1 2">
    <name type="scientific">Theobroma cacao</name>
    <name type="common">Cacao</name>
    <name type="synonym">Cocoa</name>
    <dbReference type="NCBI Taxonomy" id="3641"/>
    <lineage>
        <taxon>Eukaryota</taxon>
        <taxon>Viridiplantae</taxon>
        <taxon>Streptophyta</taxon>
        <taxon>Embryophyta</taxon>
        <taxon>Tracheophyta</taxon>
        <taxon>Spermatophyta</taxon>
        <taxon>Magnoliopsida</taxon>
        <taxon>eudicotyledons</taxon>
        <taxon>Gunneridae</taxon>
        <taxon>Pentapetalae</taxon>
        <taxon>rosids</taxon>
        <taxon>malvids</taxon>
        <taxon>Malvales</taxon>
        <taxon>Malvaceae</taxon>
        <taxon>Byttnerioideae</taxon>
        <taxon>Theobroma</taxon>
    </lineage>
</organism>
<gene>
    <name evidence="1" type="ORF">TCM_000311</name>
</gene>
<dbReference type="HOGENOM" id="CLU_1144278_0_0_1"/>
<dbReference type="PANTHER" id="PTHR23070">
    <property type="entry name" value="BCS1 AAA-TYPE ATPASE"/>
    <property type="match status" value="1"/>
</dbReference>
<dbReference type="SUPFAM" id="SSF52540">
    <property type="entry name" value="P-loop containing nucleoside triphosphate hydrolases"/>
    <property type="match status" value="1"/>
</dbReference>
<dbReference type="EMBL" id="CM001879">
    <property type="protein sequence ID" value="EOX90998.1"/>
    <property type="molecule type" value="Genomic_DNA"/>
</dbReference>
<keyword evidence="2" id="KW-1185">Reference proteome</keyword>
<dbReference type="InterPro" id="IPR050747">
    <property type="entry name" value="Mitochondrial_chaperone_BCS1"/>
</dbReference>
<dbReference type="InParanoid" id="A0A061DLY7"/>
<dbReference type="AlphaFoldDB" id="A0A061DLY7"/>
<dbReference type="Gene3D" id="3.40.50.300">
    <property type="entry name" value="P-loop containing nucleotide triphosphate hydrolases"/>
    <property type="match status" value="1"/>
</dbReference>
<dbReference type="STRING" id="3641.A0A061DLY7"/>
<protein>
    <submittedName>
        <fullName evidence="1">Mitochondrial chaperone BCS1-like protein</fullName>
    </submittedName>
</protein>
<dbReference type="Proteomes" id="UP000026915">
    <property type="component" value="Chromosome 1"/>
</dbReference>